<evidence type="ECO:0000259" key="1">
    <source>
        <dbReference type="Pfam" id="PF20150"/>
    </source>
</evidence>
<dbReference type="EMBL" id="VICG01000010">
    <property type="protein sequence ID" value="KAA8567518.1"/>
    <property type="molecule type" value="Genomic_DNA"/>
</dbReference>
<dbReference type="Pfam" id="PF20150">
    <property type="entry name" value="2EXR"/>
    <property type="match status" value="1"/>
</dbReference>
<organism evidence="2 3">
    <name type="scientific">Monilinia fructicola</name>
    <name type="common">Brown rot fungus</name>
    <name type="synonym">Ciboria fructicola</name>
    <dbReference type="NCBI Taxonomy" id="38448"/>
    <lineage>
        <taxon>Eukaryota</taxon>
        <taxon>Fungi</taxon>
        <taxon>Dikarya</taxon>
        <taxon>Ascomycota</taxon>
        <taxon>Pezizomycotina</taxon>
        <taxon>Leotiomycetes</taxon>
        <taxon>Helotiales</taxon>
        <taxon>Sclerotiniaceae</taxon>
        <taxon>Monilinia</taxon>
    </lineage>
</organism>
<accession>A0A5M9JD20</accession>
<comment type="caution">
    <text evidence="2">The sequence shown here is derived from an EMBL/GenBank/DDBJ whole genome shotgun (WGS) entry which is preliminary data.</text>
</comment>
<sequence length="471" mass="55939">MPLKCLRSLAYEHKNMPPRQKRAYHRRRMLFNLYCEDRIASENGVVKEREKSKQSSGIDIEPAELRAPIKLRNCMHLGAPPSAFDLDFRLIADLDLNNLVYDAEKWQIDRPYDHSCWDSDWGTCFVKHKKTGKFMNRFLVKWNEDKYNTFTCFSNLPTELRLMIWKHALPGPRVVQLGVFQNRLLPRRDESYLTKHLHVLFSSLGNDKLPLDICREWREVCLQHYSQLEVPDLKPFKYKGTEANKFSFHLHIDPKVDTLELGIFRNSRFTEMFKLHLDLSKVEHLALIHRNNRLINTPNMWACVKAYFPSLKTFEFFVDMKDRSEDILLKDIKLGRQALAVLDKNTLENLYYNITTVGDSRKARRLREKVDEFLENGKGVQTEYSELALADPDYWGKVKFNLAFFTIEIVNRKENFYVKRKNRLDTMFFFETQIPNVQNRVEFYDLEVDFACKEDGSLYHQYQGVKELFER</sequence>
<feature type="domain" description="2EXR" evidence="1">
    <location>
        <begin position="150"/>
        <end position="259"/>
    </location>
</feature>
<reference evidence="2 3" key="1">
    <citation type="submission" date="2019-06" db="EMBL/GenBank/DDBJ databases">
        <title>Genome Sequence of the Brown Rot Fungal Pathogen Monilinia fructicola.</title>
        <authorList>
            <person name="De Miccolis Angelini R.M."/>
            <person name="Landi L."/>
            <person name="Abate D."/>
            <person name="Pollastro S."/>
            <person name="Romanazzi G."/>
            <person name="Faretra F."/>
        </authorList>
    </citation>
    <scope>NUCLEOTIDE SEQUENCE [LARGE SCALE GENOMIC DNA]</scope>
    <source>
        <strain evidence="2 3">Mfrc123</strain>
    </source>
</reference>
<dbReference type="PANTHER" id="PTHR35910">
    <property type="entry name" value="2EXR DOMAIN-CONTAINING PROTEIN"/>
    <property type="match status" value="1"/>
</dbReference>
<evidence type="ECO:0000313" key="3">
    <source>
        <dbReference type="Proteomes" id="UP000322873"/>
    </source>
</evidence>
<keyword evidence="3" id="KW-1185">Reference proteome</keyword>
<dbReference type="VEuPathDB" id="FungiDB:MFRU_048g00180"/>
<name>A0A5M9JD20_MONFR</name>
<gene>
    <name evidence="2" type="ORF">EYC84_007994</name>
</gene>
<dbReference type="PANTHER" id="PTHR35910:SF6">
    <property type="entry name" value="2EXR DOMAIN-CONTAINING PROTEIN"/>
    <property type="match status" value="1"/>
</dbReference>
<evidence type="ECO:0000313" key="2">
    <source>
        <dbReference type="EMBL" id="KAA8567518.1"/>
    </source>
</evidence>
<protein>
    <recommendedName>
        <fullName evidence="1">2EXR domain-containing protein</fullName>
    </recommendedName>
</protein>
<proteinExistence type="predicted"/>
<dbReference type="InterPro" id="IPR045518">
    <property type="entry name" value="2EXR"/>
</dbReference>
<dbReference type="AlphaFoldDB" id="A0A5M9JD20"/>
<dbReference type="Proteomes" id="UP000322873">
    <property type="component" value="Unassembled WGS sequence"/>
</dbReference>